<dbReference type="PROSITE" id="PS51257">
    <property type="entry name" value="PROKAR_LIPOPROTEIN"/>
    <property type="match status" value="1"/>
</dbReference>
<dbReference type="SMART" id="SM00116">
    <property type="entry name" value="CBS"/>
    <property type="match status" value="2"/>
</dbReference>
<dbReference type="PANTHER" id="PTHR43080">
    <property type="entry name" value="CBS DOMAIN-CONTAINING PROTEIN CBSX3, MITOCHONDRIAL"/>
    <property type="match status" value="1"/>
</dbReference>
<keyword evidence="5" id="KW-1185">Reference proteome</keyword>
<organism evidence="4 5">
    <name type="scientific">Pseudonocardia dioxanivorans (strain ATCC 55486 / DSM 44775 / JCM 13855 / CB1190)</name>
    <dbReference type="NCBI Taxonomy" id="675635"/>
    <lineage>
        <taxon>Bacteria</taxon>
        <taxon>Bacillati</taxon>
        <taxon>Actinomycetota</taxon>
        <taxon>Actinomycetes</taxon>
        <taxon>Pseudonocardiales</taxon>
        <taxon>Pseudonocardiaceae</taxon>
        <taxon>Pseudonocardia</taxon>
    </lineage>
</organism>
<evidence type="ECO:0000256" key="1">
    <source>
        <dbReference type="ARBA" id="ARBA00023122"/>
    </source>
</evidence>
<dbReference type="STRING" id="675635.Psed_0708"/>
<sequence>MRVREVMSAPAVVVACDTTVKEAARLLDEHGFTALPVVDAAGRLAGIVGEADVLADRLPPDPRLPVPARPTRTIGRLVEDVMRRDVLTASPRDGASDMLVVMREGGLRSIPVVDDDVVVGVVTWRDLVHALARPDTEIAADAHRRLALRFGDRWTVQVDDGDVLLTSDRPADVPDRSLAIRIAESVIGTTRCRIAGDVPMAAAT</sequence>
<dbReference type="SUPFAM" id="SSF54631">
    <property type="entry name" value="CBS-domain pair"/>
    <property type="match status" value="1"/>
</dbReference>
<evidence type="ECO:0000256" key="2">
    <source>
        <dbReference type="PROSITE-ProRule" id="PRU00703"/>
    </source>
</evidence>
<keyword evidence="1 2" id="KW-0129">CBS domain</keyword>
<dbReference type="HOGENOM" id="CLU_040681_1_0_11"/>
<dbReference type="AlphaFoldDB" id="F4CKK1"/>
<accession>F4CKK1</accession>
<feature type="domain" description="CBS" evidence="3">
    <location>
        <begin position="7"/>
        <end position="66"/>
    </location>
</feature>
<dbReference type="PANTHER" id="PTHR43080:SF2">
    <property type="entry name" value="CBS DOMAIN-CONTAINING PROTEIN"/>
    <property type="match status" value="1"/>
</dbReference>
<dbReference type="InterPro" id="IPR046342">
    <property type="entry name" value="CBS_dom_sf"/>
</dbReference>
<dbReference type="EMBL" id="CP002593">
    <property type="protein sequence ID" value="AEA22971.1"/>
    <property type="molecule type" value="Genomic_DNA"/>
</dbReference>
<reference evidence="4 5" key="1">
    <citation type="journal article" date="2011" name="J. Bacteriol.">
        <title>Genome sequence of the 1,4-dioxane-degrading Pseudonocardia dioxanivorans strain CB1190.</title>
        <authorList>
            <person name="Sales C.M."/>
            <person name="Mahendra S."/>
            <person name="Grostern A."/>
            <person name="Parales R.E."/>
            <person name="Goodwin L.A."/>
            <person name="Woyke T."/>
            <person name="Nolan M."/>
            <person name="Lapidus A."/>
            <person name="Chertkov O."/>
            <person name="Ovchinnikova G."/>
            <person name="Sczyrba A."/>
            <person name="Alvarez-Cohen L."/>
        </authorList>
    </citation>
    <scope>NUCLEOTIDE SEQUENCE [LARGE SCALE GENOMIC DNA]</scope>
    <source>
        <strain evidence="5">ATCC 55486 / DSM 44775 / JCM 13855 / CB1190</strain>
    </source>
</reference>
<evidence type="ECO:0000313" key="5">
    <source>
        <dbReference type="Proteomes" id="UP000007809"/>
    </source>
</evidence>
<evidence type="ECO:0000313" key="4">
    <source>
        <dbReference type="EMBL" id="AEA22971.1"/>
    </source>
</evidence>
<dbReference type="eggNOG" id="COG0517">
    <property type="taxonomic scope" value="Bacteria"/>
</dbReference>
<dbReference type="InterPro" id="IPR000644">
    <property type="entry name" value="CBS_dom"/>
</dbReference>
<dbReference type="KEGG" id="pdx:Psed_0708"/>
<dbReference type="Pfam" id="PF00571">
    <property type="entry name" value="CBS"/>
    <property type="match status" value="2"/>
</dbReference>
<feature type="domain" description="CBS" evidence="3">
    <location>
        <begin position="82"/>
        <end position="137"/>
    </location>
</feature>
<dbReference type="RefSeq" id="WP_013672912.1">
    <property type="nucleotide sequence ID" value="NC_015312.1"/>
</dbReference>
<dbReference type="OrthoDB" id="9799454at2"/>
<dbReference type="Gene3D" id="3.10.580.10">
    <property type="entry name" value="CBS-domain"/>
    <property type="match status" value="1"/>
</dbReference>
<protein>
    <submittedName>
        <fullName evidence="4">CBS domain containing membrane protein</fullName>
    </submittedName>
</protein>
<gene>
    <name evidence="4" type="ordered locus">Psed_0708</name>
</gene>
<proteinExistence type="predicted"/>
<dbReference type="PROSITE" id="PS51371">
    <property type="entry name" value="CBS"/>
    <property type="match status" value="2"/>
</dbReference>
<name>F4CKK1_PSEUX</name>
<evidence type="ECO:0000259" key="3">
    <source>
        <dbReference type="PROSITE" id="PS51371"/>
    </source>
</evidence>
<dbReference type="Proteomes" id="UP000007809">
    <property type="component" value="Chromosome"/>
</dbReference>
<dbReference type="InterPro" id="IPR051257">
    <property type="entry name" value="Diverse_CBS-Domain"/>
</dbReference>